<dbReference type="STRING" id="204669.Acid345_1509"/>
<dbReference type="Proteomes" id="UP000002432">
    <property type="component" value="Chromosome"/>
</dbReference>
<sequence>MTVLNTIGWIATAVFSTSYFFKGATTLRWIQAGAALLWVAYGVLIHAMPIVVANVIVASAAVYSSLAAQKTQKNLPIADNDSLHDSIS</sequence>
<reference evidence="2 3" key="1">
    <citation type="journal article" date="2009" name="Appl. Environ. Microbiol.">
        <title>Three genomes from the phylum Acidobacteria provide insight into the lifestyles of these microorganisms in soils.</title>
        <authorList>
            <person name="Ward N.L."/>
            <person name="Challacombe J.F."/>
            <person name="Janssen P.H."/>
            <person name="Henrissat B."/>
            <person name="Coutinho P.M."/>
            <person name="Wu M."/>
            <person name="Xie G."/>
            <person name="Haft D.H."/>
            <person name="Sait M."/>
            <person name="Badger J."/>
            <person name="Barabote R.D."/>
            <person name="Bradley B."/>
            <person name="Brettin T.S."/>
            <person name="Brinkac L.M."/>
            <person name="Bruce D."/>
            <person name="Creasy T."/>
            <person name="Daugherty S.C."/>
            <person name="Davidsen T.M."/>
            <person name="DeBoy R.T."/>
            <person name="Detter J.C."/>
            <person name="Dodson R.J."/>
            <person name="Durkin A.S."/>
            <person name="Ganapathy A."/>
            <person name="Gwinn-Giglio M."/>
            <person name="Han C.S."/>
            <person name="Khouri H."/>
            <person name="Kiss H."/>
            <person name="Kothari S.P."/>
            <person name="Madupu R."/>
            <person name="Nelson K.E."/>
            <person name="Nelson W.C."/>
            <person name="Paulsen I."/>
            <person name="Penn K."/>
            <person name="Ren Q."/>
            <person name="Rosovitz M.J."/>
            <person name="Selengut J.D."/>
            <person name="Shrivastava S."/>
            <person name="Sullivan S.A."/>
            <person name="Tapia R."/>
            <person name="Thompson L.S."/>
            <person name="Watkins K.L."/>
            <person name="Yang Q."/>
            <person name="Yu C."/>
            <person name="Zafar N."/>
            <person name="Zhou L."/>
            <person name="Kuske C.R."/>
        </authorList>
    </citation>
    <scope>NUCLEOTIDE SEQUENCE [LARGE SCALE GENOMIC DNA]</scope>
    <source>
        <strain evidence="2 3">Ellin345</strain>
    </source>
</reference>
<feature type="transmembrane region" description="Helical" evidence="1">
    <location>
        <begin position="36"/>
        <end position="63"/>
    </location>
</feature>
<proteinExistence type="predicted"/>
<keyword evidence="3" id="KW-1185">Reference proteome</keyword>
<dbReference type="RefSeq" id="WP_011522313.1">
    <property type="nucleotide sequence ID" value="NC_008009.1"/>
</dbReference>
<name>Q1IRI9_KORVE</name>
<dbReference type="eggNOG" id="ENOG502ZR58">
    <property type="taxonomic scope" value="Bacteria"/>
</dbReference>
<feature type="transmembrane region" description="Helical" evidence="1">
    <location>
        <begin position="6"/>
        <end position="24"/>
    </location>
</feature>
<dbReference type="EnsemblBacteria" id="ABF40511">
    <property type="protein sequence ID" value="ABF40511"/>
    <property type="gene ID" value="Acid345_1509"/>
</dbReference>
<keyword evidence="1" id="KW-0812">Transmembrane</keyword>
<organism evidence="2 3">
    <name type="scientific">Koribacter versatilis (strain Ellin345)</name>
    <dbReference type="NCBI Taxonomy" id="204669"/>
    <lineage>
        <taxon>Bacteria</taxon>
        <taxon>Pseudomonadati</taxon>
        <taxon>Acidobacteriota</taxon>
        <taxon>Terriglobia</taxon>
        <taxon>Terriglobales</taxon>
        <taxon>Candidatus Korobacteraceae</taxon>
        <taxon>Candidatus Korobacter</taxon>
    </lineage>
</organism>
<dbReference type="KEGG" id="aba:Acid345_1509"/>
<evidence type="ECO:0000313" key="3">
    <source>
        <dbReference type="Proteomes" id="UP000002432"/>
    </source>
</evidence>
<protein>
    <submittedName>
        <fullName evidence="2">Uncharacterized protein</fullName>
    </submittedName>
</protein>
<dbReference type="EMBL" id="CP000360">
    <property type="protein sequence ID" value="ABF40511.1"/>
    <property type="molecule type" value="Genomic_DNA"/>
</dbReference>
<dbReference type="HOGENOM" id="CLU_179405_1_1_0"/>
<dbReference type="AlphaFoldDB" id="Q1IRI9"/>
<dbReference type="OrthoDB" id="36441at57723"/>
<keyword evidence="1" id="KW-0472">Membrane</keyword>
<evidence type="ECO:0000256" key="1">
    <source>
        <dbReference type="SAM" id="Phobius"/>
    </source>
</evidence>
<accession>Q1IRI9</accession>
<evidence type="ECO:0000313" key="2">
    <source>
        <dbReference type="EMBL" id="ABF40511.1"/>
    </source>
</evidence>
<gene>
    <name evidence="2" type="ordered locus">Acid345_1509</name>
</gene>
<keyword evidence="1" id="KW-1133">Transmembrane helix</keyword>